<keyword evidence="2" id="KW-1185">Reference proteome</keyword>
<dbReference type="EMBL" id="CP097966">
    <property type="protein sequence ID" value="URQ62901.1"/>
    <property type="molecule type" value="Genomic_DNA"/>
</dbReference>
<reference evidence="1" key="1">
    <citation type="submission" date="2022-05" db="EMBL/GenBank/DDBJ databases">
        <title>Single-amplified genomics reveal most streamlined microbe among free-living bacteria.</title>
        <authorList>
            <person name="Roda-Garcia J."/>
            <person name="Haro-Moreno J.M."/>
            <person name="Rodriguez-Valera F."/>
            <person name="Almagro-Moreno S."/>
            <person name="Lopez-Perez M."/>
        </authorList>
    </citation>
    <scope>NUCLEOTIDE SEQUENCE</scope>
    <source>
        <strain evidence="1">TMED112-D2-2</strain>
    </source>
</reference>
<evidence type="ECO:0000313" key="2">
    <source>
        <dbReference type="Proteomes" id="UP001056381"/>
    </source>
</evidence>
<name>A0A9Q8TY13_9GAMM</name>
<dbReference type="AlphaFoldDB" id="A0A9Q8TY13"/>
<sequence>MTKFLIQFSLIFCISILADDHIDANAKFSECQGKVANYYLSNLVDGGSVEGWLKAAAMHEKYYTNRGFEVEVLTEMQYSVDEDGNVSDKFVSLDTLVVWNSLTARNEFQKYLDNRSSEQVERDEKEFSAFVNLYEKNTKVSERKRLCML</sequence>
<accession>A0A9Q8TY13</accession>
<gene>
    <name evidence="1" type="ORF">M9B40_04035</name>
</gene>
<evidence type="ECO:0000313" key="1">
    <source>
        <dbReference type="EMBL" id="URQ62901.1"/>
    </source>
</evidence>
<organism evidence="1 2">
    <name type="scientific">SAR86 cluster bacterium</name>
    <dbReference type="NCBI Taxonomy" id="2030880"/>
    <lineage>
        <taxon>Bacteria</taxon>
        <taxon>Pseudomonadati</taxon>
        <taxon>Pseudomonadota</taxon>
        <taxon>Gammaproteobacteria</taxon>
        <taxon>SAR86 cluster</taxon>
    </lineage>
</organism>
<protein>
    <submittedName>
        <fullName evidence="1">Uncharacterized protein</fullName>
    </submittedName>
</protein>
<dbReference type="Proteomes" id="UP001056381">
    <property type="component" value="Chromosome"/>
</dbReference>
<proteinExistence type="predicted"/>